<dbReference type="EMBL" id="NHOO01000003">
    <property type="protein sequence ID" value="OVE49678.1"/>
    <property type="molecule type" value="Genomic_DNA"/>
</dbReference>
<reference evidence="8 11" key="2">
    <citation type="submission" date="2018-06" db="EMBL/GenBank/DDBJ databases">
        <authorList>
            <consortium name="Pathogen Informatics"/>
            <person name="Doyle S."/>
        </authorList>
    </citation>
    <scope>NUCLEOTIDE SEQUENCE [LARGE SCALE GENOMIC DNA]</scope>
    <source>
        <strain evidence="8 11">NCTC8684</strain>
    </source>
</reference>
<organism evidence="7 10">
    <name type="scientific">Chromobacterium violaceum</name>
    <dbReference type="NCBI Taxonomy" id="536"/>
    <lineage>
        <taxon>Bacteria</taxon>
        <taxon>Pseudomonadati</taxon>
        <taxon>Pseudomonadota</taxon>
        <taxon>Betaproteobacteria</taxon>
        <taxon>Neisseriales</taxon>
        <taxon>Chromobacteriaceae</taxon>
        <taxon>Chromobacterium</taxon>
    </lineage>
</organism>
<evidence type="ECO:0000313" key="7">
    <source>
        <dbReference type="EMBL" id="OVE49678.1"/>
    </source>
</evidence>
<dbReference type="GeneID" id="66368750"/>
<evidence type="ECO:0000313" key="12">
    <source>
        <dbReference type="Proteomes" id="UP000275777"/>
    </source>
</evidence>
<gene>
    <name evidence="7" type="ORF">CBW21_03675</name>
    <name evidence="8" type="ORF">NCTC8684_00894</name>
    <name evidence="9" type="ORF">NCTC9695_04422</name>
</gene>
<proteinExistence type="predicted"/>
<dbReference type="Proteomes" id="UP000254029">
    <property type="component" value="Unassembled WGS sequence"/>
</dbReference>
<name>A0A1R0MQC6_CHRVL</name>
<dbReference type="EMBL" id="UIGR01000001">
    <property type="protein sequence ID" value="SUX31828.1"/>
    <property type="molecule type" value="Genomic_DNA"/>
</dbReference>
<evidence type="ECO:0000256" key="3">
    <source>
        <dbReference type="ARBA" id="ARBA00022989"/>
    </source>
</evidence>
<feature type="domain" description="Lipopolysaccharide assembly protein A" evidence="6">
    <location>
        <begin position="22"/>
        <end position="79"/>
    </location>
</feature>
<dbReference type="RefSeq" id="WP_011136591.1">
    <property type="nucleotide sequence ID" value="NZ_CP024028.1"/>
</dbReference>
<accession>A0A202BDW7</accession>
<evidence type="ECO:0000256" key="5">
    <source>
        <dbReference type="SAM" id="Phobius"/>
    </source>
</evidence>
<dbReference type="GO" id="GO:0005886">
    <property type="term" value="C:plasma membrane"/>
    <property type="evidence" value="ECO:0007669"/>
    <property type="project" value="InterPro"/>
</dbReference>
<evidence type="ECO:0000313" key="9">
    <source>
        <dbReference type="EMBL" id="VEB43953.1"/>
    </source>
</evidence>
<dbReference type="OMA" id="QQDATVH"/>
<feature type="transmembrane region" description="Helical" evidence="5">
    <location>
        <begin position="42"/>
        <end position="65"/>
    </location>
</feature>
<dbReference type="InterPro" id="IPR010445">
    <property type="entry name" value="LapA_dom"/>
</dbReference>
<dbReference type="Proteomes" id="UP000275777">
    <property type="component" value="Chromosome"/>
</dbReference>
<keyword evidence="10" id="KW-1185">Reference proteome</keyword>
<evidence type="ECO:0000259" key="6">
    <source>
        <dbReference type="Pfam" id="PF06305"/>
    </source>
</evidence>
<dbReference type="Proteomes" id="UP000196342">
    <property type="component" value="Unassembled WGS sequence"/>
</dbReference>
<keyword evidence="1" id="KW-1003">Cell membrane</keyword>
<accession>A0A1R0MQC6</accession>
<reference evidence="7 10" key="1">
    <citation type="submission" date="2017-05" db="EMBL/GenBank/DDBJ databases">
        <title>Chromobacterium violaceum GHPS1 isolated from Hydrocarbon polluted soil in French Guiana display an awesome secondary metabolite arsenal and a battery of drug and heavy-metal-resistance and detoxification of xenobiotics proteins.</title>
        <authorList>
            <person name="Belbahri L."/>
        </authorList>
    </citation>
    <scope>NUCLEOTIDE SEQUENCE [LARGE SCALE GENOMIC DNA]</scope>
    <source>
        <strain evidence="7 10">GHPS1</strain>
    </source>
</reference>
<evidence type="ECO:0000313" key="10">
    <source>
        <dbReference type="Proteomes" id="UP000196342"/>
    </source>
</evidence>
<reference evidence="9 12" key="3">
    <citation type="submission" date="2018-12" db="EMBL/GenBank/DDBJ databases">
        <authorList>
            <consortium name="Pathogen Informatics"/>
        </authorList>
    </citation>
    <scope>NUCLEOTIDE SEQUENCE [LARGE SCALE GENOMIC DNA]</scope>
    <source>
        <strain evidence="9 12">NCTC9695</strain>
    </source>
</reference>
<dbReference type="Pfam" id="PF06305">
    <property type="entry name" value="LapA_dom"/>
    <property type="match status" value="1"/>
</dbReference>
<keyword evidence="3 5" id="KW-1133">Transmembrane helix</keyword>
<evidence type="ECO:0000256" key="1">
    <source>
        <dbReference type="ARBA" id="ARBA00022475"/>
    </source>
</evidence>
<dbReference type="AlphaFoldDB" id="A0A1R0MQC6"/>
<sequence length="97" mass="10929">MRYLLRIVELALLLLLVAVTVQNSHSVEFKLFFGQSWSAPFIVFLLLFFVVGAAVGLLATFSFYLKTRRELSQLKKELRNRPPASKVVSDPSDAIAD</sequence>
<evidence type="ECO:0000313" key="8">
    <source>
        <dbReference type="EMBL" id="SUX31828.1"/>
    </source>
</evidence>
<keyword evidence="4 5" id="KW-0472">Membrane</keyword>
<keyword evidence="2 5" id="KW-0812">Transmembrane</keyword>
<evidence type="ECO:0000256" key="2">
    <source>
        <dbReference type="ARBA" id="ARBA00022692"/>
    </source>
</evidence>
<dbReference type="EMBL" id="LR134182">
    <property type="protein sequence ID" value="VEB43953.1"/>
    <property type="molecule type" value="Genomic_DNA"/>
</dbReference>
<evidence type="ECO:0000313" key="11">
    <source>
        <dbReference type="Proteomes" id="UP000254029"/>
    </source>
</evidence>
<protein>
    <submittedName>
        <fullName evidence="8">Uncharacterized integral membrane protein</fullName>
    </submittedName>
</protein>
<evidence type="ECO:0000256" key="4">
    <source>
        <dbReference type="ARBA" id="ARBA00023136"/>
    </source>
</evidence>